<dbReference type="GO" id="GO:0005856">
    <property type="term" value="C:cytoskeleton"/>
    <property type="evidence" value="ECO:0007669"/>
    <property type="project" value="UniProtKB-SubCell"/>
</dbReference>
<dbReference type="EMBL" id="MU032344">
    <property type="protein sequence ID" value="KAF3770853.1"/>
    <property type="molecule type" value="Genomic_DNA"/>
</dbReference>
<evidence type="ECO:0000313" key="6">
    <source>
        <dbReference type="EMBL" id="KAF3770853.1"/>
    </source>
</evidence>
<feature type="region of interest" description="Disordered" evidence="4">
    <location>
        <begin position="494"/>
        <end position="520"/>
    </location>
</feature>
<feature type="compositionally biased region" description="Polar residues" evidence="4">
    <location>
        <begin position="363"/>
        <end position="383"/>
    </location>
</feature>
<evidence type="ECO:0000256" key="3">
    <source>
        <dbReference type="ARBA" id="ARBA00023212"/>
    </source>
</evidence>
<dbReference type="SUPFAM" id="SSF143575">
    <property type="entry name" value="GAS2 domain-like"/>
    <property type="match status" value="1"/>
</dbReference>
<dbReference type="PROSITE" id="PS51460">
    <property type="entry name" value="GAR"/>
    <property type="match status" value="1"/>
</dbReference>
<feature type="region of interest" description="Disordered" evidence="4">
    <location>
        <begin position="593"/>
        <end position="717"/>
    </location>
</feature>
<keyword evidence="7" id="KW-1185">Reference proteome</keyword>
<feature type="domain" description="GAR" evidence="5">
    <location>
        <begin position="514"/>
        <end position="592"/>
    </location>
</feature>
<dbReference type="AlphaFoldDB" id="A0A9P5CTZ2"/>
<keyword evidence="3" id="KW-0206">Cytoskeleton</keyword>
<evidence type="ECO:0000313" key="7">
    <source>
        <dbReference type="Proteomes" id="UP000803844"/>
    </source>
</evidence>
<feature type="compositionally biased region" description="Gly residues" evidence="4">
    <location>
        <begin position="756"/>
        <end position="765"/>
    </location>
</feature>
<reference evidence="6" key="1">
    <citation type="journal article" date="2020" name="Phytopathology">
        <title>Genome sequence of the chestnut blight fungus Cryphonectria parasitica EP155: A fundamental resource for an archetypical invasive plant pathogen.</title>
        <authorList>
            <person name="Crouch J.A."/>
            <person name="Dawe A."/>
            <person name="Aerts A."/>
            <person name="Barry K."/>
            <person name="Churchill A.C.L."/>
            <person name="Grimwood J."/>
            <person name="Hillman B."/>
            <person name="Milgroom M.G."/>
            <person name="Pangilinan J."/>
            <person name="Smith M."/>
            <person name="Salamov A."/>
            <person name="Schmutz J."/>
            <person name="Yadav J."/>
            <person name="Grigoriev I.V."/>
            <person name="Nuss D."/>
        </authorList>
    </citation>
    <scope>NUCLEOTIDE SEQUENCE</scope>
    <source>
        <strain evidence="6">EP155</strain>
    </source>
</reference>
<evidence type="ECO:0000256" key="1">
    <source>
        <dbReference type="ARBA" id="ARBA00004245"/>
    </source>
</evidence>
<feature type="region of interest" description="Disordered" evidence="4">
    <location>
        <begin position="355"/>
        <end position="431"/>
    </location>
</feature>
<comment type="subcellular location">
    <subcellularLocation>
        <location evidence="1">Cytoplasm</location>
        <location evidence="1">Cytoskeleton</location>
    </subcellularLocation>
</comment>
<evidence type="ECO:0000256" key="2">
    <source>
        <dbReference type="ARBA" id="ARBA00022490"/>
    </source>
</evidence>
<protein>
    <recommendedName>
        <fullName evidence="5">GAR domain-containing protein</fullName>
    </recommendedName>
</protein>
<dbReference type="OrthoDB" id="5409589at2759"/>
<feature type="region of interest" description="Disordered" evidence="4">
    <location>
        <begin position="1"/>
        <end position="42"/>
    </location>
</feature>
<evidence type="ECO:0000259" key="5">
    <source>
        <dbReference type="PROSITE" id="PS51460"/>
    </source>
</evidence>
<feature type="compositionally biased region" description="Low complexity" evidence="4">
    <location>
        <begin position="676"/>
        <end position="700"/>
    </location>
</feature>
<dbReference type="InterPro" id="IPR036534">
    <property type="entry name" value="GAR_dom_sf"/>
</dbReference>
<dbReference type="GO" id="GO:0008017">
    <property type="term" value="F:microtubule binding"/>
    <property type="evidence" value="ECO:0007669"/>
    <property type="project" value="InterPro"/>
</dbReference>
<feature type="region of interest" description="Disordered" evidence="4">
    <location>
        <begin position="738"/>
        <end position="775"/>
    </location>
</feature>
<evidence type="ECO:0000256" key="4">
    <source>
        <dbReference type="SAM" id="MobiDB-lite"/>
    </source>
</evidence>
<sequence>MTESPSIHPPPPGARLLFAGRPSPSASRSSLTITTTQRPQSSDDFISLLSPLTAVDTFRAPTGPLKACMDAATQAERSFAMRAAVASKNIYEWLDELRDWPWPAQGGAGFLAPAPPTDAISSARGRSGSLVKEAQHYNTPTRADEPYIGSLPESDVTRYETRLDQIQAELDRLEIEEIKSHVLHNHIMPLSRPGEPGSPTLERQLGLVSLASYTKMDDMTAVITATVVQALPNLSKLIRLMSIWSVRLTVLRRIPSWLDAVADAESAVQTGWATIRPGTASQALALSAREFEVMRLVLDKKVATAAQSLDFMLDTLEGRDDILPDEMLDRMEAVERDFSEWIAACERKMRDAELAALKEPATPRSTLSKSSTGGTQARQQDPSMTPELLPVSSSGRSPHTPPRETRSMSLPLSDMPPVPEDPEDEDEDALQTPLTSVYDSTPAQELGSPIILSDPNGEEDHHMRQQIAEILENIPAKIQLSSKATFLSHLNPPDLQLPYTKPRGAADKSGRSRSTMSSRASTPAFMLAPVARSRQQRANQDIKMYHLSRANGEAPIKLFIRCVGESGERVMVRVGGGWADLGEYLKEYAIHHGRRSNRGSEQRLEVRDVPRSTSSMSSRTSASPPARPGPSPQSRPGSAVDVSPIYVKKTRKASAGEELLGPRLAPQTPIAYGAPRASEPSSVDSVSGSTGRSRSSSRLSWTEEESSLGMAGPRGSRKEIPIESLEWVESIKNKVRAASAGSDIPRSAPSEAHGSGKFGELGKVGGTKRVFRKAT</sequence>
<comment type="caution">
    <text evidence="6">The sequence shown here is derived from an EMBL/GenBank/DDBJ whole genome shotgun (WGS) entry which is preliminary data.</text>
</comment>
<feature type="compositionally biased region" description="Low complexity" evidence="4">
    <location>
        <begin position="19"/>
        <end position="30"/>
    </location>
</feature>
<accession>A0A9P5CTZ2</accession>
<feature type="compositionally biased region" description="Low complexity" evidence="4">
    <location>
        <begin position="611"/>
        <end position="624"/>
    </location>
</feature>
<feature type="compositionally biased region" description="Basic and acidic residues" evidence="4">
    <location>
        <begin position="598"/>
        <end position="610"/>
    </location>
</feature>
<dbReference type="Pfam" id="PF02187">
    <property type="entry name" value="GAS2"/>
    <property type="match status" value="1"/>
</dbReference>
<dbReference type="InterPro" id="IPR003108">
    <property type="entry name" value="GAR_dom"/>
</dbReference>
<feature type="compositionally biased region" description="Acidic residues" evidence="4">
    <location>
        <begin position="420"/>
        <end position="429"/>
    </location>
</feature>
<organism evidence="6 7">
    <name type="scientific">Cryphonectria parasitica (strain ATCC 38755 / EP155)</name>
    <dbReference type="NCBI Taxonomy" id="660469"/>
    <lineage>
        <taxon>Eukaryota</taxon>
        <taxon>Fungi</taxon>
        <taxon>Dikarya</taxon>
        <taxon>Ascomycota</taxon>
        <taxon>Pezizomycotina</taxon>
        <taxon>Sordariomycetes</taxon>
        <taxon>Sordariomycetidae</taxon>
        <taxon>Diaporthales</taxon>
        <taxon>Cryphonectriaceae</taxon>
        <taxon>Cryphonectria-Endothia species complex</taxon>
        <taxon>Cryphonectria</taxon>
    </lineage>
</organism>
<dbReference type="GeneID" id="63835759"/>
<dbReference type="RefSeq" id="XP_040781814.1">
    <property type="nucleotide sequence ID" value="XM_040918630.1"/>
</dbReference>
<keyword evidence="2" id="KW-0963">Cytoplasm</keyword>
<proteinExistence type="predicted"/>
<gene>
    <name evidence="6" type="ORF">M406DRAFT_285642</name>
</gene>
<name>A0A9P5CTZ2_CRYP1</name>
<dbReference type="Proteomes" id="UP000803844">
    <property type="component" value="Unassembled WGS sequence"/>
</dbReference>
<dbReference type="Gene3D" id="3.30.920.20">
    <property type="entry name" value="Gas2-like domain"/>
    <property type="match status" value="1"/>
</dbReference>
<feature type="compositionally biased region" description="Polar residues" evidence="4">
    <location>
        <begin position="31"/>
        <end position="42"/>
    </location>
</feature>